<keyword evidence="5" id="KW-0238">DNA-binding</keyword>
<sequence length="933" mass="103855">MSMVDSKHRARPPMALQDHANTSGYGVTTGMRADIKVASGFGGSTPSARSARPASLANKKTRRRADSAGQRRRCVSTACIACRRRKSKCDGALPSCAACASVYSTECIYDPNSDHRRKGVYREKADSMKARNTTLQVLVEAILNAEEDHVSSIVHKIRSCDDLDSVAQAIVEHQGFDDDDHDGAATPEERSEDYIDFMAVGGEKELARKMGELRFENGSVRFIGGTSHLVYLGDSASQTDAVNAGPSPADQQLTTDDFVSSWTQVTNDSGLITHLINVYFNYHFTYFTLLSKRLFFRDFLQGRASISSRNSTTYSSPLLVNAMLALGCHFTDIAGAFETPGDAQTKGDHFFAEAKRLILENDEFANPRLTTVQGLALMSVREAGCAREAKGWVYSGMSFRMAQDMGLNLEVTGMDKEYMSEEEIDARKITYWGCFVIDKCWSNYLGRLPQLPQASCNTSRFDMCPEEDSVTWSPLTDTGFDTSFELPSQTRAAALQLASLCEISSDLLVFFYHPNHIGRSRSKSAELKQLSEIHRRLEQWRKALPPRFEPTDGQLPNVILMHMFFHLQYIHLFRPFLKYTSAASPLPAHVSPRRICTTNAGAISKLMRLYKKLYGLRQICNIAVYMVHSACTIHLLNLPEKSARRDIIHGVKHLEEIADDWLCARRTLSILSVLARKWGCDVPEDAAHVLRRADEKYGHYSTSDVPSPASSQIICGAISADDDSLSPGHHGVIDAISMSQLPVNRVVGQQPLDEAINLMQQQQQQQQQQEQQQSLQQTPAVEVSQRLCSHHEEQLEMQMDLDANSLGTAWPNYSIDTVSSGYNLPFFPLNQRDASIPQPGRTAVRHRLPNDSGQGLLNAQDWMLHDGARWQHNFDSWDICDVNGPSPEAFSFRHKRDSSFPKTLEAGQDDDGPAGFEVLAASLNGGEWLSSLD</sequence>
<protein>
    <submittedName>
        <fullName evidence="10">Nitrogen assimilation transcription factor nit-4</fullName>
    </submittedName>
</protein>
<dbReference type="AlphaFoldDB" id="A0A9P7NDV5"/>
<dbReference type="PROSITE" id="PS50048">
    <property type="entry name" value="ZN2_CY6_FUNGAL_2"/>
    <property type="match status" value="1"/>
</dbReference>
<gene>
    <name evidence="10" type="primary">NIT4</name>
    <name evidence="10" type="ORF">E4U43_006550</name>
</gene>
<evidence type="ECO:0000256" key="2">
    <source>
        <dbReference type="ARBA" id="ARBA00022723"/>
    </source>
</evidence>
<evidence type="ECO:0000256" key="8">
    <source>
        <dbReference type="SAM" id="MobiDB-lite"/>
    </source>
</evidence>
<evidence type="ECO:0000256" key="7">
    <source>
        <dbReference type="ARBA" id="ARBA00023242"/>
    </source>
</evidence>
<dbReference type="Pfam" id="PF04082">
    <property type="entry name" value="Fungal_trans"/>
    <property type="match status" value="1"/>
</dbReference>
<dbReference type="InterPro" id="IPR051615">
    <property type="entry name" value="Transcr_Regulatory_Elem"/>
</dbReference>
<dbReference type="PANTHER" id="PTHR31313:SF81">
    <property type="entry name" value="TY1 ENHANCER ACTIVATOR"/>
    <property type="match status" value="1"/>
</dbReference>
<dbReference type="GO" id="GO:0005634">
    <property type="term" value="C:nucleus"/>
    <property type="evidence" value="ECO:0007669"/>
    <property type="project" value="UniProtKB-SubCell"/>
</dbReference>
<dbReference type="GO" id="GO:0006351">
    <property type="term" value="P:DNA-templated transcription"/>
    <property type="evidence" value="ECO:0007669"/>
    <property type="project" value="InterPro"/>
</dbReference>
<evidence type="ECO:0000313" key="10">
    <source>
        <dbReference type="EMBL" id="KAG6014433.1"/>
    </source>
</evidence>
<name>A0A9P7NDV5_9HYPO</name>
<dbReference type="GO" id="GO:0003677">
    <property type="term" value="F:DNA binding"/>
    <property type="evidence" value="ECO:0007669"/>
    <property type="project" value="UniProtKB-KW"/>
</dbReference>
<comment type="caution">
    <text evidence="10">The sequence shown here is derived from an EMBL/GenBank/DDBJ whole genome shotgun (WGS) entry which is preliminary data.</text>
</comment>
<feature type="region of interest" description="Disordered" evidence="8">
    <location>
        <begin position="1"/>
        <end position="23"/>
    </location>
</feature>
<reference evidence="10" key="1">
    <citation type="journal article" date="2020" name="bioRxiv">
        <title>Whole genome comparisons of ergot fungi reveals the divergence and evolution of species within the genus Claviceps are the result of varying mechanisms driving genome evolution and host range expansion.</title>
        <authorList>
            <person name="Wyka S.A."/>
            <person name="Mondo S.J."/>
            <person name="Liu M."/>
            <person name="Dettman J."/>
            <person name="Nalam V."/>
            <person name="Broders K.D."/>
        </authorList>
    </citation>
    <scope>NUCLEOTIDE SEQUENCE</scope>
    <source>
        <strain evidence="10">CCC 602</strain>
    </source>
</reference>
<dbReference type="OrthoDB" id="2162761at2759"/>
<dbReference type="Proteomes" id="UP000748025">
    <property type="component" value="Unassembled WGS sequence"/>
</dbReference>
<dbReference type="CDD" id="cd00067">
    <property type="entry name" value="GAL4"/>
    <property type="match status" value="1"/>
</dbReference>
<dbReference type="Pfam" id="PF00172">
    <property type="entry name" value="Zn_clus"/>
    <property type="match status" value="1"/>
</dbReference>
<dbReference type="GO" id="GO:0008270">
    <property type="term" value="F:zinc ion binding"/>
    <property type="evidence" value="ECO:0007669"/>
    <property type="project" value="InterPro"/>
</dbReference>
<keyword evidence="6" id="KW-0804">Transcription</keyword>
<evidence type="ECO:0000256" key="6">
    <source>
        <dbReference type="ARBA" id="ARBA00023163"/>
    </source>
</evidence>
<evidence type="ECO:0000256" key="4">
    <source>
        <dbReference type="ARBA" id="ARBA00023015"/>
    </source>
</evidence>
<keyword evidence="3" id="KW-0862">Zinc</keyword>
<dbReference type="SMART" id="SM00906">
    <property type="entry name" value="Fungal_trans"/>
    <property type="match status" value="1"/>
</dbReference>
<dbReference type="CDD" id="cd12148">
    <property type="entry name" value="fungal_TF_MHR"/>
    <property type="match status" value="1"/>
</dbReference>
<feature type="compositionally biased region" description="Low complexity" evidence="8">
    <location>
        <begin position="46"/>
        <end position="55"/>
    </location>
</feature>
<evidence type="ECO:0000259" key="9">
    <source>
        <dbReference type="PROSITE" id="PS50048"/>
    </source>
</evidence>
<keyword evidence="2" id="KW-0479">Metal-binding</keyword>
<proteinExistence type="predicted"/>
<dbReference type="InterPro" id="IPR007219">
    <property type="entry name" value="XnlR_reg_dom"/>
</dbReference>
<evidence type="ECO:0000256" key="3">
    <source>
        <dbReference type="ARBA" id="ARBA00022833"/>
    </source>
</evidence>
<feature type="domain" description="Zn(2)-C6 fungal-type" evidence="9">
    <location>
        <begin position="78"/>
        <end position="109"/>
    </location>
</feature>
<dbReference type="PROSITE" id="PS00463">
    <property type="entry name" value="ZN2_CY6_FUNGAL_1"/>
    <property type="match status" value="1"/>
</dbReference>
<comment type="subcellular location">
    <subcellularLocation>
        <location evidence="1">Nucleus</location>
    </subcellularLocation>
</comment>
<keyword evidence="7" id="KW-0539">Nucleus</keyword>
<dbReference type="PANTHER" id="PTHR31313">
    <property type="entry name" value="TY1 ENHANCER ACTIVATOR"/>
    <property type="match status" value="1"/>
</dbReference>
<dbReference type="EMBL" id="SRPW01000454">
    <property type="protein sequence ID" value="KAG6014433.1"/>
    <property type="molecule type" value="Genomic_DNA"/>
</dbReference>
<accession>A0A9P7NDV5</accession>
<dbReference type="GO" id="GO:0000981">
    <property type="term" value="F:DNA-binding transcription factor activity, RNA polymerase II-specific"/>
    <property type="evidence" value="ECO:0007669"/>
    <property type="project" value="InterPro"/>
</dbReference>
<evidence type="ECO:0000256" key="5">
    <source>
        <dbReference type="ARBA" id="ARBA00023125"/>
    </source>
</evidence>
<dbReference type="SMART" id="SM00066">
    <property type="entry name" value="GAL4"/>
    <property type="match status" value="1"/>
</dbReference>
<dbReference type="Gene3D" id="4.10.240.10">
    <property type="entry name" value="Zn(2)-C6 fungal-type DNA-binding domain"/>
    <property type="match status" value="1"/>
</dbReference>
<dbReference type="InterPro" id="IPR001138">
    <property type="entry name" value="Zn2Cys6_DnaBD"/>
</dbReference>
<dbReference type="InterPro" id="IPR036864">
    <property type="entry name" value="Zn2-C6_fun-type_DNA-bd_sf"/>
</dbReference>
<feature type="region of interest" description="Disordered" evidence="8">
    <location>
        <begin position="38"/>
        <end position="69"/>
    </location>
</feature>
<organism evidence="10 11">
    <name type="scientific">Claviceps pusilla</name>
    <dbReference type="NCBI Taxonomy" id="123648"/>
    <lineage>
        <taxon>Eukaryota</taxon>
        <taxon>Fungi</taxon>
        <taxon>Dikarya</taxon>
        <taxon>Ascomycota</taxon>
        <taxon>Pezizomycotina</taxon>
        <taxon>Sordariomycetes</taxon>
        <taxon>Hypocreomycetidae</taxon>
        <taxon>Hypocreales</taxon>
        <taxon>Clavicipitaceae</taxon>
        <taxon>Claviceps</taxon>
    </lineage>
</organism>
<evidence type="ECO:0000256" key="1">
    <source>
        <dbReference type="ARBA" id="ARBA00004123"/>
    </source>
</evidence>
<keyword evidence="4" id="KW-0805">Transcription regulation</keyword>
<keyword evidence="11" id="KW-1185">Reference proteome</keyword>
<dbReference type="SUPFAM" id="SSF57701">
    <property type="entry name" value="Zn2/Cys6 DNA-binding domain"/>
    <property type="match status" value="1"/>
</dbReference>
<evidence type="ECO:0000313" key="11">
    <source>
        <dbReference type="Proteomes" id="UP000748025"/>
    </source>
</evidence>